<dbReference type="WBParaSite" id="MCOS_0000369001-mRNA-1">
    <property type="protein sequence ID" value="MCOS_0000369001-mRNA-1"/>
    <property type="gene ID" value="MCOS_0000369001"/>
</dbReference>
<dbReference type="Proteomes" id="UP000267029">
    <property type="component" value="Unassembled WGS sequence"/>
</dbReference>
<dbReference type="AlphaFoldDB" id="A0A0R3U9U2"/>
<reference evidence="4" key="1">
    <citation type="submission" date="2017-02" db="UniProtKB">
        <authorList>
            <consortium name="WormBaseParasite"/>
        </authorList>
    </citation>
    <scope>IDENTIFICATION</scope>
</reference>
<reference evidence="2 3" key="2">
    <citation type="submission" date="2018-10" db="EMBL/GenBank/DDBJ databases">
        <authorList>
            <consortium name="Pathogen Informatics"/>
        </authorList>
    </citation>
    <scope>NUCLEOTIDE SEQUENCE [LARGE SCALE GENOMIC DNA]</scope>
</reference>
<proteinExistence type="predicted"/>
<organism evidence="4">
    <name type="scientific">Mesocestoides corti</name>
    <name type="common">Flatworm</name>
    <dbReference type="NCBI Taxonomy" id="53468"/>
    <lineage>
        <taxon>Eukaryota</taxon>
        <taxon>Metazoa</taxon>
        <taxon>Spiralia</taxon>
        <taxon>Lophotrochozoa</taxon>
        <taxon>Platyhelminthes</taxon>
        <taxon>Cestoda</taxon>
        <taxon>Eucestoda</taxon>
        <taxon>Cyclophyllidea</taxon>
        <taxon>Mesocestoididae</taxon>
        <taxon>Mesocestoides</taxon>
    </lineage>
</organism>
<protein>
    <submittedName>
        <fullName evidence="2 4">Uncharacterized protein</fullName>
    </submittedName>
</protein>
<accession>A0A0R3U9U2</accession>
<evidence type="ECO:0000256" key="1">
    <source>
        <dbReference type="SAM" id="MobiDB-lite"/>
    </source>
</evidence>
<sequence>MGKKGASARGGLQEGHVRTGEDADAPIWPVRKSETPPPDRGTDPAVAGGHRIGEDLGKTPKSSCLLGPAQSPDYPKPCSAVLPHVGWRRARSKLICLDWQFFTKHDGSLSLKKA</sequence>
<gene>
    <name evidence="2" type="ORF">MCOS_LOCUS3691</name>
</gene>
<evidence type="ECO:0000313" key="4">
    <source>
        <dbReference type="WBParaSite" id="MCOS_0000369001-mRNA-1"/>
    </source>
</evidence>
<feature type="region of interest" description="Disordered" evidence="1">
    <location>
        <begin position="1"/>
        <end position="71"/>
    </location>
</feature>
<evidence type="ECO:0000313" key="3">
    <source>
        <dbReference type="Proteomes" id="UP000267029"/>
    </source>
</evidence>
<evidence type="ECO:0000313" key="2">
    <source>
        <dbReference type="EMBL" id="VDD77688.1"/>
    </source>
</evidence>
<dbReference type="EMBL" id="UXSR01000930">
    <property type="protein sequence ID" value="VDD77688.1"/>
    <property type="molecule type" value="Genomic_DNA"/>
</dbReference>
<name>A0A0R3U9U2_MESCO</name>
<keyword evidence="3" id="KW-1185">Reference proteome</keyword>